<evidence type="ECO:0000256" key="3">
    <source>
        <dbReference type="ARBA" id="ARBA00022448"/>
    </source>
</evidence>
<evidence type="ECO:0000256" key="1">
    <source>
        <dbReference type="ARBA" id="ARBA00004141"/>
    </source>
</evidence>
<comment type="function">
    <text evidence="12 15">Subunits I and II form the functional core of the enzyme complex. Electrons originating in cytochrome c are transferred via heme a and Cu(A) to the binuclear center formed by heme a3 and Cu(B).</text>
</comment>
<keyword evidence="21" id="KW-1185">Reference proteome</keyword>
<keyword evidence="9 16" id="KW-1133">Transmembrane helix</keyword>
<dbReference type="GO" id="GO:0016491">
    <property type="term" value="F:oxidoreductase activity"/>
    <property type="evidence" value="ECO:0007669"/>
    <property type="project" value="UniProtKB-KW"/>
</dbReference>
<evidence type="ECO:0000256" key="7">
    <source>
        <dbReference type="ARBA" id="ARBA00022967"/>
    </source>
</evidence>
<keyword evidence="6 15" id="KW-0479">Metal-binding</keyword>
<dbReference type="PRINTS" id="PR01166">
    <property type="entry name" value="CYCOXIDASEII"/>
</dbReference>
<dbReference type="InterPro" id="IPR045187">
    <property type="entry name" value="CcO_II"/>
</dbReference>
<feature type="transmembrane region" description="Helical" evidence="16">
    <location>
        <begin position="135"/>
        <end position="157"/>
    </location>
</feature>
<evidence type="ECO:0000256" key="13">
    <source>
        <dbReference type="ARBA" id="ARBA00047816"/>
    </source>
</evidence>
<dbReference type="PROSITE" id="PS50857">
    <property type="entry name" value="COX2_CUA"/>
    <property type="match status" value="1"/>
</dbReference>
<dbReference type="Gene3D" id="1.10.287.90">
    <property type="match status" value="1"/>
</dbReference>
<dbReference type="PROSITE" id="PS00078">
    <property type="entry name" value="COX2"/>
    <property type="match status" value="1"/>
</dbReference>
<protein>
    <recommendedName>
        <fullName evidence="15">Cytochrome c oxidase subunit 2</fullName>
        <ecNumber evidence="15">7.1.1.9</ecNumber>
    </recommendedName>
</protein>
<accession>A0ABW9XD47</accession>
<evidence type="ECO:0000259" key="19">
    <source>
        <dbReference type="PROSITE" id="PS50999"/>
    </source>
</evidence>
<name>A0ABW9XD47_9SPHN</name>
<dbReference type="InterPro" id="IPR014222">
    <property type="entry name" value="Cyt_c_oxidase_su2"/>
</dbReference>
<keyword evidence="5 14" id="KW-0812">Transmembrane</keyword>
<evidence type="ECO:0000256" key="14">
    <source>
        <dbReference type="RuleBase" id="RU000456"/>
    </source>
</evidence>
<evidence type="ECO:0000256" key="9">
    <source>
        <dbReference type="ARBA" id="ARBA00022989"/>
    </source>
</evidence>
<evidence type="ECO:0000256" key="17">
    <source>
        <dbReference type="SAM" id="SignalP"/>
    </source>
</evidence>
<evidence type="ECO:0000256" key="5">
    <source>
        <dbReference type="ARBA" id="ARBA00022692"/>
    </source>
</evidence>
<organism evidence="20 21">
    <name type="scientific">Novosphingobium ovatum</name>
    <dbReference type="NCBI Taxonomy" id="1908523"/>
    <lineage>
        <taxon>Bacteria</taxon>
        <taxon>Pseudomonadati</taxon>
        <taxon>Pseudomonadota</taxon>
        <taxon>Alphaproteobacteria</taxon>
        <taxon>Sphingomonadales</taxon>
        <taxon>Sphingomonadaceae</taxon>
        <taxon>Novosphingobium</taxon>
    </lineage>
</organism>
<keyword evidence="17" id="KW-0732">Signal</keyword>
<dbReference type="InterPro" id="IPR002429">
    <property type="entry name" value="CcO_II-like_C"/>
</dbReference>
<dbReference type="EC" id="7.1.1.9" evidence="15"/>
<dbReference type="Gene3D" id="2.60.40.420">
    <property type="entry name" value="Cupredoxins - blue copper proteins"/>
    <property type="match status" value="1"/>
</dbReference>
<keyword evidence="10 15" id="KW-0186">Copper</keyword>
<keyword evidence="4 14" id="KW-0679">Respiratory chain</keyword>
<evidence type="ECO:0000256" key="16">
    <source>
        <dbReference type="SAM" id="Phobius"/>
    </source>
</evidence>
<keyword evidence="3 14" id="KW-0813">Transport</keyword>
<dbReference type="SUPFAM" id="SSF81464">
    <property type="entry name" value="Cytochrome c oxidase subunit II-like, transmembrane region"/>
    <property type="match status" value="1"/>
</dbReference>
<evidence type="ECO:0000313" key="20">
    <source>
        <dbReference type="EMBL" id="NBC36471.1"/>
    </source>
</evidence>
<dbReference type="Pfam" id="PF02790">
    <property type="entry name" value="COX2_TM"/>
    <property type="match status" value="1"/>
</dbReference>
<dbReference type="EMBL" id="JAAAPO010000003">
    <property type="protein sequence ID" value="NBC36471.1"/>
    <property type="molecule type" value="Genomic_DNA"/>
</dbReference>
<evidence type="ECO:0000256" key="12">
    <source>
        <dbReference type="ARBA" id="ARBA00024688"/>
    </source>
</evidence>
<feature type="transmembrane region" description="Helical" evidence="16">
    <location>
        <begin position="93"/>
        <end position="114"/>
    </location>
</feature>
<reference evidence="21" key="1">
    <citation type="submission" date="2020-01" db="EMBL/GenBank/DDBJ databases">
        <title>Sphingomonas sp. strain CSW-10.</title>
        <authorList>
            <person name="Chen W.-M."/>
        </authorList>
    </citation>
    <scope>NUCLEOTIDE SEQUENCE [LARGE SCALE GENOMIC DNA]</scope>
    <source>
        <strain evidence="21">FSY-8</strain>
    </source>
</reference>
<evidence type="ECO:0000256" key="6">
    <source>
        <dbReference type="ARBA" id="ARBA00022723"/>
    </source>
</evidence>
<keyword evidence="8 14" id="KW-0249">Electron transport</keyword>
<evidence type="ECO:0000256" key="4">
    <source>
        <dbReference type="ARBA" id="ARBA00022660"/>
    </source>
</evidence>
<dbReference type="PROSITE" id="PS50999">
    <property type="entry name" value="COX2_TM"/>
    <property type="match status" value="1"/>
</dbReference>
<evidence type="ECO:0000256" key="2">
    <source>
        <dbReference type="ARBA" id="ARBA00007866"/>
    </source>
</evidence>
<evidence type="ECO:0000259" key="18">
    <source>
        <dbReference type="PROSITE" id="PS50857"/>
    </source>
</evidence>
<keyword evidence="11 16" id="KW-0472">Membrane</keyword>
<dbReference type="InterPro" id="IPR001505">
    <property type="entry name" value="Copper_CuA"/>
</dbReference>
<evidence type="ECO:0000256" key="15">
    <source>
        <dbReference type="RuleBase" id="RU004024"/>
    </source>
</evidence>
<evidence type="ECO:0000313" key="21">
    <source>
        <dbReference type="Proteomes" id="UP000753724"/>
    </source>
</evidence>
<feature type="chain" id="PRO_5047229124" description="Cytochrome c oxidase subunit 2" evidence="17">
    <location>
        <begin position="41"/>
        <end position="333"/>
    </location>
</feature>
<feature type="signal peptide" evidence="17">
    <location>
        <begin position="1"/>
        <end position="40"/>
    </location>
</feature>
<dbReference type="NCBIfam" id="TIGR02866">
    <property type="entry name" value="CoxB"/>
    <property type="match status" value="1"/>
</dbReference>
<dbReference type="SUPFAM" id="SSF49503">
    <property type="entry name" value="Cupredoxins"/>
    <property type="match status" value="1"/>
</dbReference>
<evidence type="ECO:0000256" key="11">
    <source>
        <dbReference type="ARBA" id="ARBA00023136"/>
    </source>
</evidence>
<dbReference type="InterPro" id="IPR011759">
    <property type="entry name" value="Cyt_c_oxidase_su2_TM_dom"/>
</dbReference>
<dbReference type="PANTHER" id="PTHR22888:SF9">
    <property type="entry name" value="CYTOCHROME C OXIDASE SUBUNIT 2"/>
    <property type="match status" value="1"/>
</dbReference>
<comment type="catalytic activity">
    <reaction evidence="13 15">
        <text>4 Fe(II)-[cytochrome c] + O2 + 8 H(+)(in) = 4 Fe(III)-[cytochrome c] + 2 H2O + 4 H(+)(out)</text>
        <dbReference type="Rhea" id="RHEA:11436"/>
        <dbReference type="Rhea" id="RHEA-COMP:10350"/>
        <dbReference type="Rhea" id="RHEA-COMP:14399"/>
        <dbReference type="ChEBI" id="CHEBI:15377"/>
        <dbReference type="ChEBI" id="CHEBI:15378"/>
        <dbReference type="ChEBI" id="CHEBI:15379"/>
        <dbReference type="ChEBI" id="CHEBI:29033"/>
        <dbReference type="ChEBI" id="CHEBI:29034"/>
        <dbReference type="EC" id="7.1.1.9"/>
    </reaction>
</comment>
<dbReference type="PANTHER" id="PTHR22888">
    <property type="entry name" value="CYTOCHROME C OXIDASE, SUBUNIT II"/>
    <property type="match status" value="1"/>
</dbReference>
<proteinExistence type="inferred from homology"/>
<keyword evidence="7" id="KW-1278">Translocase</keyword>
<comment type="similarity">
    <text evidence="2 14">Belongs to the cytochrome c oxidase subunit 2 family.</text>
</comment>
<sequence length="333" mass="35421">MTLGDVKRAFGRGLMHARGGAGLLSSCVLALLAAPTAALAGASAAADRFAVAPGGYTPMKPTPGKGMPVDGGLTFQTQYSPTGQEALWMHDNIVMWILVATSIFVLALLVWVILRYNHRVNPTPSKTSHNTLLEVVWTGIPILILLVVFVPSMKLLAHQYKKPPANALTIKATGNQWYWTYSYPDNGGFEVISNILPDEEADKRGEPRQLAADNRLVVPVGEKIRIQTIGADVIHSFAVPSLWFKLDAVPGRINEKVLVVNEPGVYYGQCSELCGARHGYMPIVVEALPRPQYNAWVMTHAGAKIDGAPEAPAPAPAAAADAAASAASSAPGA</sequence>
<dbReference type="InterPro" id="IPR034210">
    <property type="entry name" value="CcO_II_C"/>
</dbReference>
<dbReference type="InterPro" id="IPR008972">
    <property type="entry name" value="Cupredoxin"/>
</dbReference>
<keyword evidence="20" id="KW-0560">Oxidoreductase</keyword>
<dbReference type="Proteomes" id="UP000753724">
    <property type="component" value="Unassembled WGS sequence"/>
</dbReference>
<gene>
    <name evidence="20" type="primary">coxB</name>
    <name evidence="20" type="ORF">GTZ99_07875</name>
</gene>
<comment type="subcellular location">
    <subcellularLocation>
        <location evidence="14">Cell membrane</location>
        <topology evidence="14">Multi-pass membrane protein</topology>
    </subcellularLocation>
    <subcellularLocation>
        <location evidence="1">Membrane</location>
        <topology evidence="1">Multi-pass membrane protein</topology>
    </subcellularLocation>
</comment>
<dbReference type="Pfam" id="PF00116">
    <property type="entry name" value="COX2"/>
    <property type="match status" value="1"/>
</dbReference>
<dbReference type="CDD" id="cd13912">
    <property type="entry name" value="CcO_II_C"/>
    <property type="match status" value="1"/>
</dbReference>
<dbReference type="InterPro" id="IPR036257">
    <property type="entry name" value="Cyt_c_oxidase_su2_TM_sf"/>
</dbReference>
<comment type="caution">
    <text evidence="20">The sequence shown here is derived from an EMBL/GenBank/DDBJ whole genome shotgun (WGS) entry which is preliminary data.</text>
</comment>
<comment type="cofactor">
    <cofactor evidence="15">
        <name>Cu cation</name>
        <dbReference type="ChEBI" id="CHEBI:23378"/>
    </cofactor>
    <text evidence="15">Binds a copper A center.</text>
</comment>
<feature type="domain" description="Cytochrome oxidase subunit II copper A binding" evidence="18">
    <location>
        <begin position="165"/>
        <end position="299"/>
    </location>
</feature>
<evidence type="ECO:0000256" key="8">
    <source>
        <dbReference type="ARBA" id="ARBA00022982"/>
    </source>
</evidence>
<feature type="domain" description="Cytochrome oxidase subunit II transmembrane region profile" evidence="19">
    <location>
        <begin position="67"/>
        <end position="163"/>
    </location>
</feature>
<evidence type="ECO:0000256" key="10">
    <source>
        <dbReference type="ARBA" id="ARBA00023008"/>
    </source>
</evidence>